<evidence type="ECO:0000256" key="9">
    <source>
        <dbReference type="ARBA" id="ARBA00022605"/>
    </source>
</evidence>
<evidence type="ECO:0000256" key="23">
    <source>
        <dbReference type="ARBA" id="ARBA00023239"/>
    </source>
</evidence>
<keyword evidence="14" id="KW-0067">ATP-binding</keyword>
<dbReference type="PRINTS" id="PR00959">
    <property type="entry name" value="MEVGALKINASE"/>
</dbReference>
<keyword evidence="10" id="KW-0808">Transferase</keyword>
<evidence type="ECO:0000256" key="30">
    <source>
        <dbReference type="ARBA" id="ARBA00072331"/>
    </source>
</evidence>
<keyword evidence="9" id="KW-0028">Amino-acid biosynthesis</keyword>
<evidence type="ECO:0000256" key="25">
    <source>
        <dbReference type="ARBA" id="ARBA00029438"/>
    </source>
</evidence>
<evidence type="ECO:0000256" key="28">
    <source>
        <dbReference type="ARBA" id="ARBA00047517"/>
    </source>
</evidence>
<keyword evidence="16" id="KW-0663">Pyridoxal phosphate</keyword>
<keyword evidence="22" id="KW-0753">Steroid metabolism</keyword>
<dbReference type="GO" id="GO:0071266">
    <property type="term" value="P:'de novo' L-methionine biosynthetic process"/>
    <property type="evidence" value="ECO:0007669"/>
    <property type="project" value="InterPro"/>
</dbReference>
<protein>
    <recommendedName>
        <fullName evidence="30">Cystathionine beta-lyase</fullName>
        <ecNumber evidence="5">2.7.1.36</ecNumber>
        <ecNumber evidence="6">4.4.1.13</ecNumber>
    </recommendedName>
    <alternativeName>
        <fullName evidence="27">Cysteine-S-conjugate beta-lyase</fullName>
    </alternativeName>
</protein>
<evidence type="ECO:0000313" key="33">
    <source>
        <dbReference type="EMBL" id="EDP43782.1"/>
    </source>
</evidence>
<dbReference type="GO" id="GO:0005737">
    <property type="term" value="C:cytoplasm"/>
    <property type="evidence" value="ECO:0007669"/>
    <property type="project" value="UniProtKB-SubCell"/>
</dbReference>
<comment type="pathway">
    <text evidence="26">Amino-acid biosynthesis; L-methionine biosynthesis via de novo pathway; L-homocysteine from L-cystathionine: step 1/1.</text>
</comment>
<comment type="pathway">
    <text evidence="25">Isoprenoid biosynthesis; isopentenyl diphosphate biosynthesis via mevalonate pathway; isopentenyl diphosphate from (R)-mevalonate: step 1/3.</text>
</comment>
<keyword evidence="23" id="KW-0456">Lyase</keyword>
<dbReference type="InterPro" id="IPR015424">
    <property type="entry name" value="PyrdxlP-dep_Trfase"/>
</dbReference>
<dbReference type="FunFam" id="3.90.1150.10:FF:000013">
    <property type="entry name" value="Cystathionine beta-lyase"/>
    <property type="match status" value="1"/>
</dbReference>
<evidence type="ECO:0000256" key="7">
    <source>
        <dbReference type="ARBA" id="ARBA00022490"/>
    </source>
</evidence>
<name>A8Q081_MALGO</name>
<keyword evidence="18" id="KW-0756">Sterol biosynthesis</keyword>
<sequence>MVPDPQRYTFATQCATVYDPAHVDQYGASSTPVYLTATFKGLPGAEYDYTRVSNPSRSVLENHLAKLEGAKHAYAVSCGMACLDVIMRMVGPGERVMAGDDLYGGSNRLLELLKKQMNIQVDNIDTSDPIEVERALSQRAKEHAEGHGARVALVLLESPTNPMIKIADLPYCVRLVRKYVPEALVVVDNTMLSPYLMRPLDFGVDIVYDSATKYLSGHHDIMAGVIACNRDDLAEKMFFTIKSVGNGLAPLDCFLLLRGVKTLALRMDRQQSSAMQVATYLDGLGFKVRYPGLRSFPGHVAHMRQARGPGGVLSFETGCTPMSEKIVAATKLWGVSVSFGCVNSLISMPCQMSHASIDPKVRAERGLPENLIRLCVGIEDPSDLLADLHHALLSAGAIEEEPHHSGSFRRVPVKDEMELFRAKLLARKPSSAPKRTTTLTVSAPGKVILFGEHAVVHGVTAVAAATALRCYGRVTPSKQGMVSLSMPDIALEQHWDQAALPWSLYDTSRKLDTLDPQLLEALSMLVSPAYPRDDRRYAASLAFLYLYMHLAQNDALGQAFELRSSLPISAGLGSSAAVSTCLASLLLYTHMHLPLPDLHEPMPKLHTKYINTWAYVAEKVIHGEPSGVDNTVATLGGAVAFTRALPTNHLTENELVPMNLDAVRVLITDTHVIRNTKDLVAKVSAQKNEEPVRVEAAFAMIQHLSTQAQALLRDSTLSRRHLVERLSVLMDLNHLQLVQLGVGHSALENVRRLCAERRLCAKLTGAGGGGCAITLLDDQVDESTVQQLTHAMRAQGFTTYETQVGGPGVGVLVHPNEYASTLGTDAAWANNAGIWVYA</sequence>
<keyword evidence="13" id="KW-0418">Kinase</keyword>
<feature type="domain" description="GHMP kinase C-terminal" evidence="32">
    <location>
        <begin position="721"/>
        <end position="786"/>
    </location>
</feature>
<dbReference type="InterPro" id="IPR006203">
    <property type="entry name" value="GHMP_knse_ATP-bd_CS"/>
</dbReference>
<dbReference type="RefSeq" id="XP_001730996.1">
    <property type="nucleotide sequence ID" value="XM_001730944.1"/>
</dbReference>
<dbReference type="Pfam" id="PF00288">
    <property type="entry name" value="GHMP_kinases_N"/>
    <property type="match status" value="1"/>
</dbReference>
<keyword evidence="15" id="KW-0460">Magnesium</keyword>
<comment type="similarity">
    <text evidence="4">Belongs to the trans-sulfuration enzymes family.</text>
</comment>
<evidence type="ECO:0000256" key="6">
    <source>
        <dbReference type="ARBA" id="ARBA00012224"/>
    </source>
</evidence>
<dbReference type="InParanoid" id="A8Q081"/>
<evidence type="ECO:0000256" key="3">
    <source>
        <dbReference type="ARBA" id="ARBA00006495"/>
    </source>
</evidence>
<keyword evidence="21" id="KW-0486">Methionine biosynthesis</keyword>
<dbReference type="GO" id="GO:0019346">
    <property type="term" value="P:transsulfuration"/>
    <property type="evidence" value="ECO:0007669"/>
    <property type="project" value="InterPro"/>
</dbReference>
<evidence type="ECO:0000256" key="29">
    <source>
        <dbReference type="ARBA" id="ARBA00047625"/>
    </source>
</evidence>
<dbReference type="AlphaFoldDB" id="A8Q081"/>
<dbReference type="VEuPathDB" id="FungiDB:MGL_1995"/>
<evidence type="ECO:0000256" key="8">
    <source>
        <dbReference type="ARBA" id="ARBA00022516"/>
    </source>
</evidence>
<dbReference type="InterPro" id="IPR014721">
    <property type="entry name" value="Ribsml_uS5_D2-typ_fold_subgr"/>
</dbReference>
<comment type="similarity">
    <text evidence="3">Belongs to the GHMP kinase family. Mevalonate kinase subfamily.</text>
</comment>
<dbReference type="UniPathway" id="UPA00057">
    <property type="reaction ID" value="UER00098"/>
</dbReference>
<dbReference type="GO" id="GO:0046872">
    <property type="term" value="F:metal ion binding"/>
    <property type="evidence" value="ECO:0007669"/>
    <property type="project" value="UniProtKB-KW"/>
</dbReference>
<dbReference type="Gene3D" id="3.30.70.890">
    <property type="entry name" value="GHMP kinase, C-terminal domain"/>
    <property type="match status" value="1"/>
</dbReference>
<dbReference type="InterPro" id="IPR000277">
    <property type="entry name" value="Cys/Met-Metab_PyrdxlP-dep_enz"/>
</dbReference>
<feature type="domain" description="GHMP kinase N-terminal" evidence="31">
    <location>
        <begin position="556"/>
        <end position="636"/>
    </location>
</feature>
<dbReference type="SUPFAM" id="SSF53383">
    <property type="entry name" value="PLP-dependent transferases"/>
    <property type="match status" value="1"/>
</dbReference>
<evidence type="ECO:0000313" key="34">
    <source>
        <dbReference type="Proteomes" id="UP000008837"/>
    </source>
</evidence>
<dbReference type="InterPro" id="IPR006204">
    <property type="entry name" value="GHMP_kinase_N_dom"/>
</dbReference>
<dbReference type="Proteomes" id="UP000008837">
    <property type="component" value="Unassembled WGS sequence"/>
</dbReference>
<comment type="catalytic activity">
    <reaction evidence="24">
        <text>(R)-mevalonate + ATP = (R)-5-phosphomevalonate + ADP + H(+)</text>
        <dbReference type="Rhea" id="RHEA:17065"/>
        <dbReference type="ChEBI" id="CHEBI:15378"/>
        <dbReference type="ChEBI" id="CHEBI:30616"/>
        <dbReference type="ChEBI" id="CHEBI:36464"/>
        <dbReference type="ChEBI" id="CHEBI:58146"/>
        <dbReference type="ChEBI" id="CHEBI:456216"/>
        <dbReference type="EC" id="2.7.1.36"/>
    </reaction>
    <physiologicalReaction direction="left-to-right" evidence="24">
        <dbReference type="Rhea" id="RHEA:17066"/>
    </physiologicalReaction>
</comment>
<dbReference type="NCBIfam" id="TIGR01329">
    <property type="entry name" value="cysta_beta_ly_E"/>
    <property type="match status" value="1"/>
</dbReference>
<proteinExistence type="inferred from homology"/>
<dbReference type="GO" id="GO:0004496">
    <property type="term" value="F:mevalonate kinase activity"/>
    <property type="evidence" value="ECO:0007669"/>
    <property type="project" value="UniProtKB-EC"/>
</dbReference>
<dbReference type="STRING" id="425265.A8Q081"/>
<gene>
    <name evidence="33" type="ORF">MGL_1995</name>
</gene>
<evidence type="ECO:0000256" key="20">
    <source>
        <dbReference type="ARBA" id="ARBA00023166"/>
    </source>
</evidence>
<evidence type="ECO:0000256" key="11">
    <source>
        <dbReference type="ARBA" id="ARBA00022723"/>
    </source>
</evidence>
<evidence type="ECO:0000256" key="2">
    <source>
        <dbReference type="ARBA" id="ARBA00004496"/>
    </source>
</evidence>
<evidence type="ECO:0000259" key="32">
    <source>
        <dbReference type="Pfam" id="PF08544"/>
    </source>
</evidence>
<comment type="catalytic activity">
    <reaction evidence="29">
        <text>an S-substituted L-cysteine + H2O = a thiol + pyruvate + NH4(+)</text>
        <dbReference type="Rhea" id="RHEA:18121"/>
        <dbReference type="ChEBI" id="CHEBI:15361"/>
        <dbReference type="ChEBI" id="CHEBI:15377"/>
        <dbReference type="ChEBI" id="CHEBI:28938"/>
        <dbReference type="ChEBI" id="CHEBI:29256"/>
        <dbReference type="ChEBI" id="CHEBI:58717"/>
        <dbReference type="EC" id="4.4.1.13"/>
    </reaction>
</comment>
<evidence type="ECO:0000256" key="19">
    <source>
        <dbReference type="ARBA" id="ARBA00023098"/>
    </source>
</evidence>
<dbReference type="InterPro" id="IPR013750">
    <property type="entry name" value="GHMP_kinase_C_dom"/>
</dbReference>
<dbReference type="GO" id="GO:0016126">
    <property type="term" value="P:sterol biosynthetic process"/>
    <property type="evidence" value="ECO:0007669"/>
    <property type="project" value="UniProtKB-KW"/>
</dbReference>
<dbReference type="Pfam" id="PF01053">
    <property type="entry name" value="Cys_Met_Meta_PP"/>
    <property type="match status" value="1"/>
</dbReference>
<dbReference type="Gene3D" id="3.40.640.10">
    <property type="entry name" value="Type I PLP-dependent aspartate aminotransferase-like (Major domain)"/>
    <property type="match status" value="1"/>
</dbReference>
<dbReference type="InterPro" id="IPR015422">
    <property type="entry name" value="PyrdxlP-dep_Trfase_small"/>
</dbReference>
<dbReference type="FunFam" id="3.40.640.10:FF:000046">
    <property type="entry name" value="Cystathionine gamma-lyase"/>
    <property type="match status" value="1"/>
</dbReference>
<evidence type="ECO:0000256" key="18">
    <source>
        <dbReference type="ARBA" id="ARBA00023011"/>
    </source>
</evidence>
<dbReference type="SUPFAM" id="SSF55060">
    <property type="entry name" value="GHMP Kinase, C-terminal domain"/>
    <property type="match status" value="1"/>
</dbReference>
<dbReference type="GO" id="GO:0019287">
    <property type="term" value="P:isopentenyl diphosphate biosynthetic process, mevalonate pathway"/>
    <property type="evidence" value="ECO:0007669"/>
    <property type="project" value="UniProtKB-UniPathway"/>
</dbReference>
<evidence type="ECO:0000256" key="14">
    <source>
        <dbReference type="ARBA" id="ARBA00022840"/>
    </source>
</evidence>
<keyword evidence="12" id="KW-0547">Nucleotide-binding</keyword>
<comment type="subcellular location">
    <subcellularLocation>
        <location evidence="2">Cytoplasm</location>
    </subcellularLocation>
</comment>
<evidence type="ECO:0000256" key="16">
    <source>
        <dbReference type="ARBA" id="ARBA00022898"/>
    </source>
</evidence>
<comment type="caution">
    <text evidence="33">The sequence shown here is derived from an EMBL/GenBank/DDBJ whole genome shotgun (WGS) entry which is preliminary data.</text>
</comment>
<evidence type="ECO:0000256" key="1">
    <source>
        <dbReference type="ARBA" id="ARBA00001933"/>
    </source>
</evidence>
<evidence type="ECO:0000256" key="10">
    <source>
        <dbReference type="ARBA" id="ARBA00022679"/>
    </source>
</evidence>
<dbReference type="PANTHER" id="PTHR11808:SF50">
    <property type="entry name" value="CYSTATHIONINE BETA-LYASE"/>
    <property type="match status" value="1"/>
</dbReference>
<dbReference type="PROSITE" id="PS00868">
    <property type="entry name" value="CYS_MET_METAB_PP"/>
    <property type="match status" value="1"/>
</dbReference>
<keyword evidence="8" id="KW-0444">Lipid biosynthesis</keyword>
<dbReference type="Pfam" id="PF08544">
    <property type="entry name" value="GHMP_kinases_C"/>
    <property type="match status" value="1"/>
</dbReference>
<dbReference type="OrthoDB" id="2545919at2759"/>
<dbReference type="InterPro" id="IPR036554">
    <property type="entry name" value="GHMP_kinase_C_sf"/>
</dbReference>
<dbReference type="Gene3D" id="3.30.230.10">
    <property type="match status" value="1"/>
</dbReference>
<evidence type="ECO:0000256" key="21">
    <source>
        <dbReference type="ARBA" id="ARBA00023167"/>
    </source>
</evidence>
<evidence type="ECO:0000256" key="12">
    <source>
        <dbReference type="ARBA" id="ARBA00022741"/>
    </source>
</evidence>
<evidence type="ECO:0000256" key="4">
    <source>
        <dbReference type="ARBA" id="ARBA00009077"/>
    </source>
</evidence>
<dbReference type="EC" id="4.4.1.13" evidence="6"/>
<dbReference type="KEGG" id="mgl:MGL_1995"/>
<dbReference type="EC" id="2.7.1.36" evidence="5"/>
<evidence type="ECO:0000256" key="13">
    <source>
        <dbReference type="ARBA" id="ARBA00022777"/>
    </source>
</evidence>
<dbReference type="NCBIfam" id="TIGR00549">
    <property type="entry name" value="mevalon_kin"/>
    <property type="match status" value="1"/>
</dbReference>
<dbReference type="Gene3D" id="3.90.1150.10">
    <property type="entry name" value="Aspartate Aminotransferase, domain 1"/>
    <property type="match status" value="1"/>
</dbReference>
<evidence type="ECO:0000256" key="5">
    <source>
        <dbReference type="ARBA" id="ARBA00012103"/>
    </source>
</evidence>
<keyword evidence="11" id="KW-0479">Metal-binding</keyword>
<dbReference type="InterPro" id="IPR020568">
    <property type="entry name" value="Ribosomal_Su5_D2-typ_SF"/>
</dbReference>
<evidence type="ECO:0000256" key="15">
    <source>
        <dbReference type="ARBA" id="ARBA00022842"/>
    </source>
</evidence>
<comment type="catalytic activity">
    <reaction evidence="28">
        <text>L,L-cystathionine + H2O = L-homocysteine + pyruvate + NH4(+)</text>
        <dbReference type="Rhea" id="RHEA:13965"/>
        <dbReference type="ChEBI" id="CHEBI:15361"/>
        <dbReference type="ChEBI" id="CHEBI:15377"/>
        <dbReference type="ChEBI" id="CHEBI:28938"/>
        <dbReference type="ChEBI" id="CHEBI:58161"/>
        <dbReference type="ChEBI" id="CHEBI:58199"/>
    </reaction>
</comment>
<evidence type="ECO:0000256" key="24">
    <source>
        <dbReference type="ARBA" id="ARBA00029310"/>
    </source>
</evidence>
<reference evidence="33 34" key="1">
    <citation type="journal article" date="2007" name="Proc. Natl. Acad. Sci. U.S.A.">
        <title>Dandruff-associated Malassezia genomes reveal convergent and divergent virulence traits shared with plant and human fungal pathogens.</title>
        <authorList>
            <person name="Xu J."/>
            <person name="Saunders C.W."/>
            <person name="Hu P."/>
            <person name="Grant R.A."/>
            <person name="Boekhout T."/>
            <person name="Kuramae E.E."/>
            <person name="Kronstad J.W."/>
            <person name="Deangelis Y.M."/>
            <person name="Reeder N.L."/>
            <person name="Johnstone K.R."/>
            <person name="Leland M."/>
            <person name="Fieno A.M."/>
            <person name="Begley W.M."/>
            <person name="Sun Y."/>
            <person name="Lacey M.P."/>
            <person name="Chaudhary T."/>
            <person name="Keough T."/>
            <person name="Chu L."/>
            <person name="Sears R."/>
            <person name="Yuan B."/>
            <person name="Dawson T.L.Jr."/>
        </authorList>
    </citation>
    <scope>NUCLEOTIDE SEQUENCE [LARGE SCALE GENOMIC DNA]</scope>
    <source>
        <strain evidence="34">ATCC MYA-4612 / CBS 7966</strain>
    </source>
</reference>
<evidence type="ECO:0000256" key="27">
    <source>
        <dbReference type="ARBA" id="ARBA00047213"/>
    </source>
</evidence>
<dbReference type="FunFam" id="3.30.70.890:FF:000003">
    <property type="entry name" value="Mevalonate kinase"/>
    <property type="match status" value="1"/>
</dbReference>
<dbReference type="InterPro" id="IPR006238">
    <property type="entry name" value="Cys_b_lyase_euk"/>
</dbReference>
<keyword evidence="19" id="KW-0443">Lipid metabolism</keyword>
<organism evidence="33 34">
    <name type="scientific">Malassezia globosa (strain ATCC MYA-4612 / CBS 7966)</name>
    <name type="common">Dandruff-associated fungus</name>
    <dbReference type="NCBI Taxonomy" id="425265"/>
    <lineage>
        <taxon>Eukaryota</taxon>
        <taxon>Fungi</taxon>
        <taxon>Dikarya</taxon>
        <taxon>Basidiomycota</taxon>
        <taxon>Ustilaginomycotina</taxon>
        <taxon>Malasseziomycetes</taxon>
        <taxon>Malasseziales</taxon>
        <taxon>Malasseziaceae</taxon>
        <taxon>Malassezia</taxon>
    </lineage>
</organism>
<dbReference type="GO" id="GO:0005524">
    <property type="term" value="F:ATP binding"/>
    <property type="evidence" value="ECO:0007669"/>
    <property type="project" value="UniProtKB-KW"/>
</dbReference>
<dbReference type="InterPro" id="IPR015421">
    <property type="entry name" value="PyrdxlP-dep_Trfase_major"/>
</dbReference>
<evidence type="ECO:0000259" key="31">
    <source>
        <dbReference type="Pfam" id="PF00288"/>
    </source>
</evidence>
<dbReference type="InterPro" id="IPR006205">
    <property type="entry name" value="Mev_gal_kin"/>
</dbReference>
<dbReference type="GO" id="GO:0030170">
    <property type="term" value="F:pyridoxal phosphate binding"/>
    <property type="evidence" value="ECO:0007669"/>
    <property type="project" value="InterPro"/>
</dbReference>
<keyword evidence="17" id="KW-0752">Steroid biosynthesis</keyword>
<dbReference type="PROSITE" id="PS00627">
    <property type="entry name" value="GHMP_KINASES_ATP"/>
    <property type="match status" value="1"/>
</dbReference>
<dbReference type="InterPro" id="IPR054542">
    <property type="entry name" value="Cys_met_metab_PP"/>
</dbReference>
<dbReference type="GeneID" id="5855303"/>
<keyword evidence="20" id="KW-1207">Sterol metabolism</keyword>
<keyword evidence="7" id="KW-0963">Cytoplasm</keyword>
<comment type="cofactor">
    <cofactor evidence="1">
        <name>pyridoxal 5'-phosphate</name>
        <dbReference type="ChEBI" id="CHEBI:597326"/>
    </cofactor>
</comment>
<evidence type="ECO:0000256" key="17">
    <source>
        <dbReference type="ARBA" id="ARBA00022955"/>
    </source>
</evidence>
<dbReference type="PANTHER" id="PTHR11808">
    <property type="entry name" value="TRANS-SULFURATION ENZYME FAMILY MEMBER"/>
    <property type="match status" value="1"/>
</dbReference>
<evidence type="ECO:0000256" key="22">
    <source>
        <dbReference type="ARBA" id="ARBA00023221"/>
    </source>
</evidence>
<dbReference type="GO" id="GO:0047804">
    <property type="term" value="F:cysteine-S-conjugate beta-lyase activity"/>
    <property type="evidence" value="ECO:0007669"/>
    <property type="project" value="UniProtKB-EC"/>
</dbReference>
<evidence type="ECO:0000256" key="26">
    <source>
        <dbReference type="ARBA" id="ARBA00046315"/>
    </source>
</evidence>
<keyword evidence="34" id="KW-1185">Reference proteome</keyword>
<dbReference type="OMA" id="QPYRFST"/>
<dbReference type="EMBL" id="AAYY01000006">
    <property type="protein sequence ID" value="EDP43782.1"/>
    <property type="molecule type" value="Genomic_DNA"/>
</dbReference>
<dbReference type="SUPFAM" id="SSF54211">
    <property type="entry name" value="Ribosomal protein S5 domain 2-like"/>
    <property type="match status" value="1"/>
</dbReference>
<accession>A8Q081</accession>